<evidence type="ECO:0000313" key="2">
    <source>
        <dbReference type="EMBL" id="GAA1918481.1"/>
    </source>
</evidence>
<name>A0ABP5ANC0_9ACTN</name>
<keyword evidence="3" id="KW-1185">Reference proteome</keyword>
<proteinExistence type="predicted"/>
<feature type="region of interest" description="Disordered" evidence="1">
    <location>
        <begin position="29"/>
        <end position="57"/>
    </location>
</feature>
<accession>A0ABP5ANC0</accession>
<evidence type="ECO:0000313" key="3">
    <source>
        <dbReference type="Proteomes" id="UP001501612"/>
    </source>
</evidence>
<organism evidence="2 3">
    <name type="scientific">Nocardioides lentus</name>
    <dbReference type="NCBI Taxonomy" id="338077"/>
    <lineage>
        <taxon>Bacteria</taxon>
        <taxon>Bacillati</taxon>
        <taxon>Actinomycetota</taxon>
        <taxon>Actinomycetes</taxon>
        <taxon>Propionibacteriales</taxon>
        <taxon>Nocardioidaceae</taxon>
        <taxon>Nocardioides</taxon>
    </lineage>
</organism>
<dbReference type="Proteomes" id="UP001501612">
    <property type="component" value="Unassembled WGS sequence"/>
</dbReference>
<dbReference type="EMBL" id="BAAAMY010000004">
    <property type="protein sequence ID" value="GAA1918481.1"/>
    <property type="molecule type" value="Genomic_DNA"/>
</dbReference>
<gene>
    <name evidence="2" type="ORF">GCM10009737_19940</name>
</gene>
<evidence type="ECO:0000256" key="1">
    <source>
        <dbReference type="SAM" id="MobiDB-lite"/>
    </source>
</evidence>
<reference evidence="3" key="1">
    <citation type="journal article" date="2019" name="Int. J. Syst. Evol. Microbiol.">
        <title>The Global Catalogue of Microorganisms (GCM) 10K type strain sequencing project: providing services to taxonomists for standard genome sequencing and annotation.</title>
        <authorList>
            <consortium name="The Broad Institute Genomics Platform"/>
            <consortium name="The Broad Institute Genome Sequencing Center for Infectious Disease"/>
            <person name="Wu L."/>
            <person name="Ma J."/>
        </authorList>
    </citation>
    <scope>NUCLEOTIDE SEQUENCE [LARGE SCALE GENOMIC DNA]</scope>
    <source>
        <strain evidence="3">JCM 14046</strain>
    </source>
</reference>
<comment type="caution">
    <text evidence="2">The sequence shown here is derived from an EMBL/GenBank/DDBJ whole genome shotgun (WGS) entry which is preliminary data.</text>
</comment>
<sequence>MVEGDPHQRAVLAADGEVVGGPLLADAQQVRHRGASRGARLPGHETSHDDPEPHHLWSQHDGILGWAESVMSM</sequence>
<feature type="compositionally biased region" description="Basic and acidic residues" evidence="1">
    <location>
        <begin position="42"/>
        <end position="55"/>
    </location>
</feature>
<protein>
    <submittedName>
        <fullName evidence="2">Uncharacterized protein</fullName>
    </submittedName>
</protein>